<dbReference type="Gene3D" id="1.10.340.30">
    <property type="entry name" value="Hypothetical protein, domain 2"/>
    <property type="match status" value="1"/>
</dbReference>
<dbReference type="InterPro" id="IPR011257">
    <property type="entry name" value="DNA_glycosylase"/>
</dbReference>
<evidence type="ECO:0000256" key="9">
    <source>
        <dbReference type="ARBA" id="ARBA00044632"/>
    </source>
</evidence>
<dbReference type="SUPFAM" id="SSF55945">
    <property type="entry name" value="TATA-box binding protein-like"/>
    <property type="match status" value="1"/>
</dbReference>
<evidence type="ECO:0000256" key="7">
    <source>
        <dbReference type="ARBA" id="ARBA00023268"/>
    </source>
</evidence>
<feature type="compositionally biased region" description="Basic and acidic residues" evidence="10">
    <location>
        <begin position="412"/>
        <end position="430"/>
    </location>
</feature>
<feature type="domain" description="HhH-GPD" evidence="11">
    <location>
        <begin position="124"/>
        <end position="302"/>
    </location>
</feature>
<dbReference type="PANTHER" id="PTHR10242">
    <property type="entry name" value="8-OXOGUANINE DNA GLYCOSYLASE"/>
    <property type="match status" value="1"/>
</dbReference>
<sequence>MAWVDLCSPPHALRLAPTLLSGMSFRWRYREESDSFFGVLGRTVYELQQHADTAKFRTLPGLATREDERRLRSHLSLDRGCDSRRWLARPADVPAPFLRAAAALPGVRVLSIAPLEALVAFMGSANNNIKRNMQMVDSLCAEFEENWICDDEHGTKHYSFPSVEQLMRLSEERLWAIGWGYRAPRLYKLVRQLHERGAQFLEDLSTREEEARAQLCELCGVGRKVADCVLLFAYGHDGCVPVDTHCFQMAQRFLLPSARGKSLTAPLYAQIVQRFHDIFGAEFAGWAFMTLFVGELSDFRRLVVPISIDCGDAQLKGEEIALTHSSTSPHAQVGIVSVSKYWVQAENVPGTPALASSPPSSPAAATPETPPTPRVRKSSRNGSSSAVKRDRSSHLSAKLQVALAPRPSTKRRLWDTTTRKSLKSTEEKLKSAKSSRVSARLVAKRVEYTNS</sequence>
<keyword evidence="6" id="KW-0456">Lyase</keyword>
<dbReference type="EMBL" id="JBGBPQ010000002">
    <property type="protein sequence ID" value="KAL1528080.1"/>
    <property type="molecule type" value="Genomic_DNA"/>
</dbReference>
<dbReference type="InterPro" id="IPR003265">
    <property type="entry name" value="HhH-GPD_domain"/>
</dbReference>
<dbReference type="CDD" id="cd00056">
    <property type="entry name" value="ENDO3c"/>
    <property type="match status" value="1"/>
</dbReference>
<evidence type="ECO:0000256" key="6">
    <source>
        <dbReference type="ARBA" id="ARBA00023239"/>
    </source>
</evidence>
<dbReference type="GO" id="GO:0140078">
    <property type="term" value="F:class I DNA-(apurinic or apyrimidinic site) endonuclease activity"/>
    <property type="evidence" value="ECO:0007669"/>
    <property type="project" value="UniProtKB-EC"/>
</dbReference>
<proteinExistence type="inferred from homology"/>
<dbReference type="Gene3D" id="1.10.1670.10">
    <property type="entry name" value="Helix-hairpin-Helix base-excision DNA repair enzymes (C-terminal)"/>
    <property type="match status" value="1"/>
</dbReference>
<dbReference type="Pfam" id="PF07934">
    <property type="entry name" value="OGG_N"/>
    <property type="match status" value="1"/>
</dbReference>
<comment type="similarity">
    <text evidence="1">Belongs to the type-1 OGG1 family.</text>
</comment>
<dbReference type="GO" id="GO:0034039">
    <property type="term" value="F:8-oxo-7,8-dihydroguanine DNA N-glycosylase activity"/>
    <property type="evidence" value="ECO:0007669"/>
    <property type="project" value="TreeGrafter"/>
</dbReference>
<dbReference type="InterPro" id="IPR052054">
    <property type="entry name" value="Oxidative_DNA_repair_enzyme"/>
</dbReference>
<gene>
    <name evidence="12" type="ORF">AB1Y20_009446</name>
</gene>
<evidence type="ECO:0000256" key="5">
    <source>
        <dbReference type="ARBA" id="ARBA00023204"/>
    </source>
</evidence>
<name>A0AB34K232_PRYPA</name>
<keyword evidence="7" id="KW-0511">Multifunctional enzyme</keyword>
<accession>A0AB34K232</accession>
<evidence type="ECO:0000256" key="3">
    <source>
        <dbReference type="ARBA" id="ARBA00022763"/>
    </source>
</evidence>
<dbReference type="GO" id="GO:0006285">
    <property type="term" value="P:base-excision repair, AP site formation"/>
    <property type="evidence" value="ECO:0007669"/>
    <property type="project" value="TreeGrafter"/>
</dbReference>
<keyword evidence="4" id="KW-0378">Hydrolase</keyword>
<keyword evidence="5" id="KW-0234">DNA repair</keyword>
<protein>
    <recommendedName>
        <fullName evidence="2">DNA-(apurinic or apyrimidinic site) lyase</fullName>
        <ecNumber evidence="2">4.2.99.18</ecNumber>
    </recommendedName>
</protein>
<organism evidence="12 13">
    <name type="scientific">Prymnesium parvum</name>
    <name type="common">Toxic golden alga</name>
    <dbReference type="NCBI Taxonomy" id="97485"/>
    <lineage>
        <taxon>Eukaryota</taxon>
        <taxon>Haptista</taxon>
        <taxon>Haptophyta</taxon>
        <taxon>Prymnesiophyceae</taxon>
        <taxon>Prymnesiales</taxon>
        <taxon>Prymnesiaceae</taxon>
        <taxon>Prymnesium</taxon>
    </lineage>
</organism>
<keyword evidence="13" id="KW-1185">Reference proteome</keyword>
<dbReference type="SUPFAM" id="SSF48150">
    <property type="entry name" value="DNA-glycosylase"/>
    <property type="match status" value="1"/>
</dbReference>
<dbReference type="Proteomes" id="UP001515480">
    <property type="component" value="Unassembled WGS sequence"/>
</dbReference>
<reference evidence="12 13" key="1">
    <citation type="journal article" date="2024" name="Science">
        <title>Giant polyketide synthase enzymes in the biosynthesis of giant marine polyether toxins.</title>
        <authorList>
            <person name="Fallon T.R."/>
            <person name="Shende V.V."/>
            <person name="Wierzbicki I.H."/>
            <person name="Pendleton A.L."/>
            <person name="Watervoot N.F."/>
            <person name="Auber R.P."/>
            <person name="Gonzalez D.J."/>
            <person name="Wisecaver J.H."/>
            <person name="Moore B.S."/>
        </authorList>
    </citation>
    <scope>NUCLEOTIDE SEQUENCE [LARGE SCALE GENOMIC DNA]</scope>
    <source>
        <strain evidence="12 13">12B1</strain>
    </source>
</reference>
<dbReference type="AlphaFoldDB" id="A0AB34K232"/>
<evidence type="ECO:0000313" key="12">
    <source>
        <dbReference type="EMBL" id="KAL1528080.1"/>
    </source>
</evidence>
<dbReference type="GO" id="GO:0005634">
    <property type="term" value="C:nucleus"/>
    <property type="evidence" value="ECO:0007669"/>
    <property type="project" value="TreeGrafter"/>
</dbReference>
<dbReference type="EC" id="4.2.99.18" evidence="2"/>
<feature type="region of interest" description="Disordered" evidence="10">
    <location>
        <begin position="352"/>
        <end position="436"/>
    </location>
</feature>
<evidence type="ECO:0000256" key="8">
    <source>
        <dbReference type="ARBA" id="ARBA00023295"/>
    </source>
</evidence>
<evidence type="ECO:0000259" key="11">
    <source>
        <dbReference type="SMART" id="SM00478"/>
    </source>
</evidence>
<dbReference type="PANTHER" id="PTHR10242:SF2">
    <property type="entry name" value="N-GLYCOSYLASE_DNA LYASE"/>
    <property type="match status" value="1"/>
</dbReference>
<dbReference type="InterPro" id="IPR012904">
    <property type="entry name" value="OGG_N"/>
</dbReference>
<evidence type="ECO:0000313" key="13">
    <source>
        <dbReference type="Proteomes" id="UP001515480"/>
    </source>
</evidence>
<dbReference type="InterPro" id="IPR023170">
    <property type="entry name" value="HhH_base_excis_C"/>
</dbReference>
<dbReference type="Gene3D" id="3.30.310.40">
    <property type="match status" value="1"/>
</dbReference>
<dbReference type="SMART" id="SM00478">
    <property type="entry name" value="ENDO3c"/>
    <property type="match status" value="1"/>
</dbReference>
<evidence type="ECO:0000256" key="4">
    <source>
        <dbReference type="ARBA" id="ARBA00022801"/>
    </source>
</evidence>
<evidence type="ECO:0000256" key="10">
    <source>
        <dbReference type="SAM" id="MobiDB-lite"/>
    </source>
</evidence>
<dbReference type="GO" id="GO:0003684">
    <property type="term" value="F:damaged DNA binding"/>
    <property type="evidence" value="ECO:0007669"/>
    <property type="project" value="InterPro"/>
</dbReference>
<evidence type="ECO:0000256" key="1">
    <source>
        <dbReference type="ARBA" id="ARBA00010679"/>
    </source>
</evidence>
<keyword evidence="3" id="KW-0227">DNA damage</keyword>
<comment type="caution">
    <text evidence="12">The sequence shown here is derived from an EMBL/GenBank/DDBJ whole genome shotgun (WGS) entry which is preliminary data.</text>
</comment>
<evidence type="ECO:0000256" key="2">
    <source>
        <dbReference type="ARBA" id="ARBA00012720"/>
    </source>
</evidence>
<feature type="compositionally biased region" description="Low complexity" evidence="10">
    <location>
        <begin position="352"/>
        <end position="367"/>
    </location>
</feature>
<comment type="catalytic activity">
    <reaction evidence="9">
        <text>2'-deoxyribonucleotide-(2'-deoxyribose 5'-phosphate)-2'-deoxyribonucleotide-DNA = a 3'-end 2'-deoxyribonucleotide-(2,3-dehydro-2,3-deoxyribose 5'-phosphate)-DNA + a 5'-end 5'-phospho-2'-deoxyribonucleoside-DNA + H(+)</text>
        <dbReference type="Rhea" id="RHEA:66592"/>
        <dbReference type="Rhea" id="RHEA-COMP:13180"/>
        <dbReference type="Rhea" id="RHEA-COMP:16897"/>
        <dbReference type="Rhea" id="RHEA-COMP:17067"/>
        <dbReference type="ChEBI" id="CHEBI:15378"/>
        <dbReference type="ChEBI" id="CHEBI:136412"/>
        <dbReference type="ChEBI" id="CHEBI:157695"/>
        <dbReference type="ChEBI" id="CHEBI:167181"/>
        <dbReference type="EC" id="4.2.99.18"/>
    </reaction>
</comment>
<keyword evidence="8" id="KW-0326">Glycosidase</keyword>
<dbReference type="GO" id="GO:0006289">
    <property type="term" value="P:nucleotide-excision repair"/>
    <property type="evidence" value="ECO:0007669"/>
    <property type="project" value="InterPro"/>
</dbReference>